<accession>A0A1N6K882</accession>
<dbReference type="AlphaFoldDB" id="A0A1N6K882"/>
<dbReference type="Pfam" id="PF03500">
    <property type="entry name" value="Cellsynth_D"/>
    <property type="match status" value="1"/>
</dbReference>
<sequence>MVPILDYLLDRQISPQWRGLLTALAEEFEAQIGQGELRQLMYRVGCRFAAAHPLPPCGSTADLAEAFNARWQEADWGYVDLSDEPDYLRIAHSCAPLHAFGSAALSWTPAFLEGVYQTWLSALGAEGLSVAQASEFDEHATIEFRLGRQPA</sequence>
<dbReference type="InterPro" id="IPR038470">
    <property type="entry name" value="Cellsynth_D_sf"/>
</dbReference>
<dbReference type="RefSeq" id="WP_074268173.1">
    <property type="nucleotide sequence ID" value="NZ_FSRM01000002.1"/>
</dbReference>
<evidence type="ECO:0000313" key="1">
    <source>
        <dbReference type="EMBL" id="SIO52643.1"/>
    </source>
</evidence>
<evidence type="ECO:0000313" key="2">
    <source>
        <dbReference type="Proteomes" id="UP000184693"/>
    </source>
</evidence>
<dbReference type="InterPro" id="IPR022798">
    <property type="entry name" value="BcsD_bac"/>
</dbReference>
<dbReference type="GO" id="GO:0030244">
    <property type="term" value="P:cellulose biosynthetic process"/>
    <property type="evidence" value="ECO:0007669"/>
    <property type="project" value="InterPro"/>
</dbReference>
<dbReference type="Gene3D" id="3.30.70.2590">
    <property type="match status" value="1"/>
</dbReference>
<dbReference type="OrthoDB" id="8963422at2"/>
<proteinExistence type="predicted"/>
<gene>
    <name evidence="1" type="ORF">SAMN05444168_6327</name>
</gene>
<protein>
    <submittedName>
        <fullName evidence="1">Cellulose synthase subunit D</fullName>
    </submittedName>
</protein>
<reference evidence="1 2" key="1">
    <citation type="submission" date="2016-11" db="EMBL/GenBank/DDBJ databases">
        <authorList>
            <person name="Jaros S."/>
            <person name="Januszkiewicz K."/>
            <person name="Wedrychowicz H."/>
        </authorList>
    </citation>
    <scope>NUCLEOTIDE SEQUENCE [LARGE SCALE GENOMIC DNA]</scope>
    <source>
        <strain evidence="1 2">GAS86</strain>
    </source>
</reference>
<name>A0A1N6K882_9BURK</name>
<dbReference type="Proteomes" id="UP000184693">
    <property type="component" value="Unassembled WGS sequence"/>
</dbReference>
<dbReference type="EMBL" id="FSRM01000002">
    <property type="protein sequence ID" value="SIO52643.1"/>
    <property type="molecule type" value="Genomic_DNA"/>
</dbReference>
<organism evidence="1 2">
    <name type="scientific">Paraburkholderia phenazinium</name>
    <dbReference type="NCBI Taxonomy" id="60549"/>
    <lineage>
        <taxon>Bacteria</taxon>
        <taxon>Pseudomonadati</taxon>
        <taxon>Pseudomonadota</taxon>
        <taxon>Betaproteobacteria</taxon>
        <taxon>Burkholderiales</taxon>
        <taxon>Burkholderiaceae</taxon>
        <taxon>Paraburkholderia</taxon>
    </lineage>
</organism>